<evidence type="ECO:0000313" key="2">
    <source>
        <dbReference type="Proteomes" id="UP000193200"/>
    </source>
</evidence>
<keyword evidence="2" id="KW-1185">Reference proteome</keyword>
<dbReference type="EMBL" id="FWFR01000002">
    <property type="protein sequence ID" value="SLN59729.1"/>
    <property type="molecule type" value="Genomic_DNA"/>
</dbReference>
<dbReference type="InterPro" id="IPR044855">
    <property type="entry name" value="CoA-Trfase_III_dom3_sf"/>
</dbReference>
<dbReference type="InterPro" id="IPR003673">
    <property type="entry name" value="CoA-Trfase_fam_III"/>
</dbReference>
<reference evidence="1 2" key="1">
    <citation type="submission" date="2017-03" db="EMBL/GenBank/DDBJ databases">
        <authorList>
            <person name="Afonso C.L."/>
            <person name="Miller P.J."/>
            <person name="Scott M.A."/>
            <person name="Spackman E."/>
            <person name="Goraichik I."/>
            <person name="Dimitrov K.M."/>
            <person name="Suarez D.L."/>
            <person name="Swayne D.E."/>
        </authorList>
    </citation>
    <scope>NUCLEOTIDE SEQUENCE [LARGE SCALE GENOMIC DNA]</scope>
    <source>
        <strain evidence="1 2">CECT 7691</strain>
    </source>
</reference>
<evidence type="ECO:0000313" key="1">
    <source>
        <dbReference type="EMBL" id="SLN59729.1"/>
    </source>
</evidence>
<accession>A0A1Y5TDV7</accession>
<dbReference type="GO" id="GO:0033608">
    <property type="term" value="F:formyl-CoA transferase activity"/>
    <property type="evidence" value="ECO:0007669"/>
    <property type="project" value="UniProtKB-EC"/>
</dbReference>
<dbReference type="InterPro" id="IPR050509">
    <property type="entry name" value="CoA-transferase_III"/>
</dbReference>
<dbReference type="SUPFAM" id="SSF89796">
    <property type="entry name" value="CoA-transferase family III (CaiB/BaiF)"/>
    <property type="match status" value="1"/>
</dbReference>
<dbReference type="RefSeq" id="WP_370853113.1">
    <property type="nucleotide sequence ID" value="NZ_FWFR01000002.1"/>
</dbReference>
<dbReference type="InterPro" id="IPR023606">
    <property type="entry name" value="CoA-Trfase_III_dom_1_sf"/>
</dbReference>
<dbReference type="AlphaFoldDB" id="A0A1Y5TDV7"/>
<protein>
    <submittedName>
        <fullName evidence="1">Formyl-coenzyme A transferase</fullName>
        <ecNumber evidence="1">2.8.3.16</ecNumber>
    </submittedName>
</protein>
<dbReference type="PANTHER" id="PTHR48228">
    <property type="entry name" value="SUCCINYL-COA--D-CITRAMALATE COA-TRANSFERASE"/>
    <property type="match status" value="1"/>
</dbReference>
<dbReference type="PANTHER" id="PTHR48228:SF5">
    <property type="entry name" value="ALPHA-METHYLACYL-COA RACEMASE"/>
    <property type="match status" value="1"/>
</dbReference>
<dbReference type="Proteomes" id="UP000193200">
    <property type="component" value="Unassembled WGS sequence"/>
</dbReference>
<dbReference type="Pfam" id="PF02515">
    <property type="entry name" value="CoA_transf_3"/>
    <property type="match status" value="1"/>
</dbReference>
<proteinExistence type="predicted"/>
<gene>
    <name evidence="1" type="primary">frc_7</name>
    <name evidence="1" type="ORF">OCH7691_02630</name>
</gene>
<sequence length="388" mass="41597">MGPLKGRKIVEIAGIGPGPMCAMLLADLGAEVVRVDRTVDSGLGLRRGKGDDSAYNLLARGRKSVAVDLKKPEGVETVLRLVEQADGLIEGFRPGVTERLGIGPDVCLERNPRLVYGRMTGWGQHGPLAQAAGHDINYIALTGALHAIGRKDSGPVPPLNLVGDFGGGALYLAFGIVAAMLEAERSGKGQVVDAAMTDGAASLMTIFYGMHASGMWRDERGVNVLDTGSHFYEVYETADGKHVSIGSIEPKFYAELVRLAGLEGEELAPQMDPANWPGLRARFAEIFRRKTREEWCAIMEGTDVCFAPVLSLAEAPGHPHNKARETFVEVAGIVQPNVAPRFSRTPGAVRMPPAKAGEHSREILADWGFSEQEIGSLLANKAVLQQEV</sequence>
<dbReference type="Gene3D" id="3.30.1540.10">
    <property type="entry name" value="formyl-coa transferase, domain 3"/>
    <property type="match status" value="1"/>
</dbReference>
<dbReference type="InParanoid" id="A0A1Y5TDV7"/>
<organism evidence="1 2">
    <name type="scientific">Oceanibacterium hippocampi</name>
    <dbReference type="NCBI Taxonomy" id="745714"/>
    <lineage>
        <taxon>Bacteria</taxon>
        <taxon>Pseudomonadati</taxon>
        <taxon>Pseudomonadota</taxon>
        <taxon>Alphaproteobacteria</taxon>
        <taxon>Sneathiellales</taxon>
        <taxon>Sneathiellaceae</taxon>
        <taxon>Oceanibacterium</taxon>
    </lineage>
</organism>
<keyword evidence="1" id="KW-0808">Transferase</keyword>
<dbReference type="EC" id="2.8.3.16" evidence="1"/>
<name>A0A1Y5TDV7_9PROT</name>
<dbReference type="Gene3D" id="3.40.50.10540">
    <property type="entry name" value="Crotonobetainyl-coa:carnitine coa-transferase, domain 1"/>
    <property type="match status" value="1"/>
</dbReference>